<dbReference type="InterPro" id="IPR002781">
    <property type="entry name" value="TM_pro_TauE-like"/>
</dbReference>
<evidence type="ECO:0000256" key="1">
    <source>
        <dbReference type="ARBA" id="ARBA00004141"/>
    </source>
</evidence>
<feature type="transmembrane region" description="Helical" evidence="6">
    <location>
        <begin position="182"/>
        <end position="204"/>
    </location>
</feature>
<feature type="transmembrane region" description="Helical" evidence="6">
    <location>
        <begin position="78"/>
        <end position="95"/>
    </location>
</feature>
<comment type="subcellular location">
    <subcellularLocation>
        <location evidence="6">Cell membrane</location>
        <topology evidence="6">Multi-pass membrane protein</topology>
    </subcellularLocation>
    <subcellularLocation>
        <location evidence="1">Membrane</location>
        <topology evidence="1">Multi-pass membrane protein</topology>
    </subcellularLocation>
</comment>
<dbReference type="Proteomes" id="UP000318138">
    <property type="component" value="Chromosome"/>
</dbReference>
<evidence type="ECO:0000256" key="2">
    <source>
        <dbReference type="ARBA" id="ARBA00009142"/>
    </source>
</evidence>
<feature type="transmembrane region" description="Helical" evidence="6">
    <location>
        <begin position="149"/>
        <end position="170"/>
    </location>
</feature>
<accession>A0A859FHT5</accession>
<organism evidence="7 8">
    <name type="scientific">Paenalkalicoccus suaedae</name>
    <dbReference type="NCBI Taxonomy" id="2592382"/>
    <lineage>
        <taxon>Bacteria</taxon>
        <taxon>Bacillati</taxon>
        <taxon>Bacillota</taxon>
        <taxon>Bacilli</taxon>
        <taxon>Bacillales</taxon>
        <taxon>Bacillaceae</taxon>
        <taxon>Paenalkalicoccus</taxon>
    </lineage>
</organism>
<dbReference type="KEGG" id="psua:FLK61_36790"/>
<dbReference type="PANTHER" id="PTHR43701">
    <property type="entry name" value="MEMBRANE TRANSPORTER PROTEIN MJ0441-RELATED"/>
    <property type="match status" value="1"/>
</dbReference>
<feature type="transmembrane region" description="Helical" evidence="6">
    <location>
        <begin position="102"/>
        <end position="120"/>
    </location>
</feature>
<evidence type="ECO:0000256" key="3">
    <source>
        <dbReference type="ARBA" id="ARBA00022692"/>
    </source>
</evidence>
<evidence type="ECO:0000256" key="6">
    <source>
        <dbReference type="RuleBase" id="RU363041"/>
    </source>
</evidence>
<keyword evidence="5 6" id="KW-0472">Membrane</keyword>
<comment type="similarity">
    <text evidence="2 6">Belongs to the 4-toluene sulfonate uptake permease (TSUP) (TC 2.A.102) family.</text>
</comment>
<proteinExistence type="inferred from homology"/>
<evidence type="ECO:0000256" key="5">
    <source>
        <dbReference type="ARBA" id="ARBA00023136"/>
    </source>
</evidence>
<evidence type="ECO:0000256" key="4">
    <source>
        <dbReference type="ARBA" id="ARBA00022989"/>
    </source>
</evidence>
<name>A0A859FHT5_9BACI</name>
<dbReference type="PANTHER" id="PTHR43701:SF2">
    <property type="entry name" value="MEMBRANE TRANSPORTER PROTEIN YJNA-RELATED"/>
    <property type="match status" value="1"/>
</dbReference>
<evidence type="ECO:0000313" key="8">
    <source>
        <dbReference type="Proteomes" id="UP000318138"/>
    </source>
</evidence>
<keyword evidence="8" id="KW-1185">Reference proteome</keyword>
<feature type="transmembrane region" description="Helical" evidence="6">
    <location>
        <begin position="216"/>
        <end position="234"/>
    </location>
</feature>
<protein>
    <recommendedName>
        <fullName evidence="6">Probable membrane transporter protein</fullName>
    </recommendedName>
</protein>
<evidence type="ECO:0000313" key="7">
    <source>
        <dbReference type="EMBL" id="QKS72202.1"/>
    </source>
</evidence>
<dbReference type="AlphaFoldDB" id="A0A859FHT5"/>
<feature type="transmembrane region" description="Helical" evidence="6">
    <location>
        <begin position="246"/>
        <end position="264"/>
    </location>
</feature>
<keyword evidence="6" id="KW-1003">Cell membrane</keyword>
<dbReference type="GO" id="GO:0005886">
    <property type="term" value="C:plasma membrane"/>
    <property type="evidence" value="ECO:0007669"/>
    <property type="project" value="UniProtKB-SubCell"/>
</dbReference>
<feature type="transmembrane region" description="Helical" evidence="6">
    <location>
        <begin position="6"/>
        <end position="34"/>
    </location>
</feature>
<keyword evidence="4 6" id="KW-1133">Transmembrane helix</keyword>
<dbReference type="Pfam" id="PF01925">
    <property type="entry name" value="TauE"/>
    <property type="match status" value="1"/>
</dbReference>
<reference evidence="8" key="1">
    <citation type="submission" date="2019-07" db="EMBL/GenBank/DDBJ databases">
        <title>Bacillus alkalisoli sp. nov. isolated from saline soil.</title>
        <authorList>
            <person name="Sun J.-Q."/>
            <person name="Xu L."/>
        </authorList>
    </citation>
    <scope>NUCLEOTIDE SEQUENCE [LARGE SCALE GENOMIC DNA]</scope>
    <source>
        <strain evidence="8">M4U3P1</strain>
    </source>
</reference>
<gene>
    <name evidence="7" type="ORF">FLK61_36790</name>
</gene>
<sequence length="267" mass="28509">MEWIILALVGFIAAIVGSLLGLGGGILIVPALLLIDQLSVEMTPQLAVGTSLLIMIFTGLSSTIAYKAQGKVDIRSGLLFFIGSGPGAIAGVLINRRLDIDGFFLAFGIFIIALSIILTFKDKVKPLPIRQERIKLHVDDTGVTHQYGLTPSIAIVLSFFVGMLSGLFGVGGGSIMVPAMILLFAFPPHLAVGTSMFLVFLSALTSATSHVLLEQIVYLYALVLIPTAWIGAKVGAAINRRMNSVLLVRIFQLFLLIIGLRMIANGF</sequence>
<dbReference type="InterPro" id="IPR051598">
    <property type="entry name" value="TSUP/Inactive_protease-like"/>
</dbReference>
<feature type="transmembrane region" description="Helical" evidence="6">
    <location>
        <begin position="46"/>
        <end position="66"/>
    </location>
</feature>
<keyword evidence="3 6" id="KW-0812">Transmembrane</keyword>
<dbReference type="EMBL" id="CP041372">
    <property type="protein sequence ID" value="QKS72202.1"/>
    <property type="molecule type" value="Genomic_DNA"/>
</dbReference>
<dbReference type="RefSeq" id="WP_176010187.1">
    <property type="nucleotide sequence ID" value="NZ_CP041372.2"/>
</dbReference>